<keyword evidence="6" id="KW-0029">Amino-acid transport</keyword>
<dbReference type="InterPro" id="IPR018449">
    <property type="entry name" value="NIL_domain"/>
</dbReference>
<dbReference type="InterPro" id="IPR045865">
    <property type="entry name" value="ACT-like_dom_sf"/>
</dbReference>
<dbReference type="InterPro" id="IPR050086">
    <property type="entry name" value="MetN_ABC_transporter-like"/>
</dbReference>
<sequence length="348" mass="38136">MPPSDVHVRFEGVTKNFPGRTRRDPPHQVLKGIDLEIRRGEIFGIIGSSGAGKSTLVRLINGLEPVTSGRLQVGDREISGLSEGRLREVRRDIGMVFQQFNLFRSRTVAGNVAFPLKVAGVKQPERDRKVARLLDFVGLLQRANDHPEQLSGGQQQRVGIARALATDPSLLLADEATSALDPETTQDVLNLLKQVNRELGITIVIITHEMDVIRSIADRVAVIDSGQVVESGSVYDIFATPQTPEATRFVSSTLRDRPSATTLQRLRSAHDGRLVTVRVQDRPGFQTTLSQAFLKRDVTAEIVFGGISELQDRPVGSLTYALTGDDGAVDHVLTALRADEFDLEEHVA</sequence>
<dbReference type="Pfam" id="PF09383">
    <property type="entry name" value="NIL"/>
    <property type="match status" value="1"/>
</dbReference>
<dbReference type="InterPro" id="IPR003439">
    <property type="entry name" value="ABC_transporter-like_ATP-bd"/>
</dbReference>
<dbReference type="Proteomes" id="UP001235712">
    <property type="component" value="Unassembled WGS sequence"/>
</dbReference>
<dbReference type="Gene3D" id="3.30.70.260">
    <property type="match status" value="1"/>
</dbReference>
<keyword evidence="10" id="KW-1185">Reference proteome</keyword>
<evidence type="ECO:0000256" key="7">
    <source>
        <dbReference type="ARBA" id="ARBA00023136"/>
    </source>
</evidence>
<dbReference type="InterPro" id="IPR003593">
    <property type="entry name" value="AAA+_ATPase"/>
</dbReference>
<keyword evidence="1" id="KW-0813">Transport</keyword>
<comment type="caution">
    <text evidence="9">The sequence shown here is derived from an EMBL/GenBank/DDBJ whole genome shotgun (WGS) entry which is preliminary data.</text>
</comment>
<feature type="domain" description="ABC transporter" evidence="8">
    <location>
        <begin position="8"/>
        <end position="250"/>
    </location>
</feature>
<evidence type="ECO:0000256" key="1">
    <source>
        <dbReference type="ARBA" id="ARBA00022448"/>
    </source>
</evidence>
<keyword evidence="3" id="KW-0547">Nucleotide-binding</keyword>
<name>A0ABT9PA65_9ACTN</name>
<evidence type="ECO:0000256" key="3">
    <source>
        <dbReference type="ARBA" id="ARBA00022741"/>
    </source>
</evidence>
<keyword evidence="4 9" id="KW-0067">ATP-binding</keyword>
<dbReference type="Pfam" id="PF00005">
    <property type="entry name" value="ABC_tran"/>
    <property type="match status" value="1"/>
</dbReference>
<accession>A0ABT9PA65</accession>
<evidence type="ECO:0000259" key="8">
    <source>
        <dbReference type="PROSITE" id="PS50893"/>
    </source>
</evidence>
<dbReference type="PANTHER" id="PTHR43166">
    <property type="entry name" value="AMINO ACID IMPORT ATP-BINDING PROTEIN"/>
    <property type="match status" value="1"/>
</dbReference>
<evidence type="ECO:0000313" key="9">
    <source>
        <dbReference type="EMBL" id="MDP9829080.1"/>
    </source>
</evidence>
<protein>
    <submittedName>
        <fullName evidence="9">D-methionine transport system ATP-binding protein</fullName>
    </submittedName>
</protein>
<evidence type="ECO:0000256" key="4">
    <source>
        <dbReference type="ARBA" id="ARBA00022840"/>
    </source>
</evidence>
<dbReference type="PANTHER" id="PTHR43166:SF30">
    <property type="entry name" value="METHIONINE IMPORT ATP-BINDING PROTEIN METN"/>
    <property type="match status" value="1"/>
</dbReference>
<dbReference type="InterPro" id="IPR027417">
    <property type="entry name" value="P-loop_NTPase"/>
</dbReference>
<dbReference type="InterPro" id="IPR017871">
    <property type="entry name" value="ABC_transporter-like_CS"/>
</dbReference>
<dbReference type="GO" id="GO:0005524">
    <property type="term" value="F:ATP binding"/>
    <property type="evidence" value="ECO:0007669"/>
    <property type="project" value="UniProtKB-KW"/>
</dbReference>
<dbReference type="Gene3D" id="3.40.50.300">
    <property type="entry name" value="P-loop containing nucleotide triphosphate hydrolases"/>
    <property type="match status" value="1"/>
</dbReference>
<dbReference type="PROSITE" id="PS50893">
    <property type="entry name" value="ABC_TRANSPORTER_2"/>
    <property type="match status" value="1"/>
</dbReference>
<keyword evidence="2" id="KW-1003">Cell membrane</keyword>
<dbReference type="SMART" id="SM00382">
    <property type="entry name" value="AAA"/>
    <property type="match status" value="1"/>
</dbReference>
<dbReference type="InterPro" id="IPR041701">
    <property type="entry name" value="MetN_ABC"/>
</dbReference>
<evidence type="ECO:0000256" key="2">
    <source>
        <dbReference type="ARBA" id="ARBA00022475"/>
    </source>
</evidence>
<evidence type="ECO:0000256" key="5">
    <source>
        <dbReference type="ARBA" id="ARBA00022967"/>
    </source>
</evidence>
<gene>
    <name evidence="9" type="ORF">J2S57_004829</name>
</gene>
<keyword evidence="7" id="KW-0472">Membrane</keyword>
<dbReference type="CDD" id="cd03258">
    <property type="entry name" value="ABC_MetN_methionine_transporter"/>
    <property type="match status" value="1"/>
</dbReference>
<evidence type="ECO:0000313" key="10">
    <source>
        <dbReference type="Proteomes" id="UP001235712"/>
    </source>
</evidence>
<evidence type="ECO:0000256" key="6">
    <source>
        <dbReference type="ARBA" id="ARBA00022970"/>
    </source>
</evidence>
<reference evidence="9 10" key="1">
    <citation type="submission" date="2023-07" db="EMBL/GenBank/DDBJ databases">
        <title>Sequencing the genomes of 1000 actinobacteria strains.</title>
        <authorList>
            <person name="Klenk H.-P."/>
        </authorList>
    </citation>
    <scope>NUCLEOTIDE SEQUENCE [LARGE SCALE GENOMIC DNA]</scope>
    <source>
        <strain evidence="9 10">DSM 44388</strain>
    </source>
</reference>
<organism evidence="9 10">
    <name type="scientific">Kineosporia succinea</name>
    <dbReference type="NCBI Taxonomy" id="84632"/>
    <lineage>
        <taxon>Bacteria</taxon>
        <taxon>Bacillati</taxon>
        <taxon>Actinomycetota</taxon>
        <taxon>Actinomycetes</taxon>
        <taxon>Kineosporiales</taxon>
        <taxon>Kineosporiaceae</taxon>
        <taxon>Kineosporia</taxon>
    </lineage>
</organism>
<dbReference type="EMBL" id="JAUSQZ010000001">
    <property type="protein sequence ID" value="MDP9829080.1"/>
    <property type="molecule type" value="Genomic_DNA"/>
</dbReference>
<dbReference type="PROSITE" id="PS00211">
    <property type="entry name" value="ABC_TRANSPORTER_1"/>
    <property type="match status" value="1"/>
</dbReference>
<proteinExistence type="predicted"/>
<keyword evidence="5" id="KW-1278">Translocase</keyword>
<dbReference type="RefSeq" id="WP_307246929.1">
    <property type="nucleotide sequence ID" value="NZ_JAUSQZ010000001.1"/>
</dbReference>
<dbReference type="SUPFAM" id="SSF52540">
    <property type="entry name" value="P-loop containing nucleoside triphosphate hydrolases"/>
    <property type="match status" value="1"/>
</dbReference>
<dbReference type="SMART" id="SM00930">
    <property type="entry name" value="NIL"/>
    <property type="match status" value="1"/>
</dbReference>
<dbReference type="SUPFAM" id="SSF55021">
    <property type="entry name" value="ACT-like"/>
    <property type="match status" value="1"/>
</dbReference>